<organism evidence="2 3">
    <name type="scientific">Actinoplanes hulinensis</name>
    <dbReference type="NCBI Taxonomy" id="1144547"/>
    <lineage>
        <taxon>Bacteria</taxon>
        <taxon>Bacillati</taxon>
        <taxon>Actinomycetota</taxon>
        <taxon>Actinomycetes</taxon>
        <taxon>Micromonosporales</taxon>
        <taxon>Micromonosporaceae</taxon>
        <taxon>Actinoplanes</taxon>
    </lineage>
</organism>
<evidence type="ECO:0000313" key="2">
    <source>
        <dbReference type="EMBL" id="MBW6439278.1"/>
    </source>
</evidence>
<proteinExistence type="predicted"/>
<gene>
    <name evidence="2" type="ORF">KZ829_36700</name>
</gene>
<dbReference type="Proteomes" id="UP001519863">
    <property type="component" value="Unassembled WGS sequence"/>
</dbReference>
<keyword evidence="3" id="KW-1185">Reference proteome</keyword>
<evidence type="ECO:0000313" key="3">
    <source>
        <dbReference type="Proteomes" id="UP001519863"/>
    </source>
</evidence>
<feature type="region of interest" description="Disordered" evidence="1">
    <location>
        <begin position="524"/>
        <end position="544"/>
    </location>
</feature>
<dbReference type="EMBL" id="JAHXZI010000026">
    <property type="protein sequence ID" value="MBW6439278.1"/>
    <property type="molecule type" value="Genomic_DNA"/>
</dbReference>
<dbReference type="RefSeq" id="WP_220148437.1">
    <property type="nucleotide sequence ID" value="NZ_JAHXZI010000026.1"/>
</dbReference>
<comment type="caution">
    <text evidence="2">The sequence shown here is derived from an EMBL/GenBank/DDBJ whole genome shotgun (WGS) entry which is preliminary data.</text>
</comment>
<reference evidence="2 3" key="1">
    <citation type="journal article" date="2013" name="Antonie Van Leeuwenhoek">
        <title>Actinoplanes hulinensis sp. nov., a novel actinomycete isolated from soybean root (Glycine max (L.) Merr).</title>
        <authorList>
            <person name="Shen Y."/>
            <person name="Liu C."/>
            <person name="Wang X."/>
            <person name="Zhao J."/>
            <person name="Jia F."/>
            <person name="Zhang Y."/>
            <person name="Wang L."/>
            <person name="Yang D."/>
            <person name="Xiang W."/>
        </authorList>
    </citation>
    <scope>NUCLEOTIDE SEQUENCE [LARGE SCALE GENOMIC DNA]</scope>
    <source>
        <strain evidence="2 3">NEAU-M9</strain>
    </source>
</reference>
<accession>A0ABS7BEI3</accession>
<name>A0ABS7BEI3_9ACTN</name>
<sequence length="836" mass="91502">MSDIFWARRTEDAGGVIPYMSELPAVDRWRLLRLTQELTDRWYPRIGLVAQPEPTEPTGSDLDAFALVSVDCWQDPRAFGVLSDRIELRPGRTDAPWAGLAHGMNLMYPEAVDWTAWVHRVEDTLGLGKLVGESGHEHCPHSQGWAALPLMWQVGIQLRTAGSDPADAARSLSIMTFADVLDHVPELKNVPEEEEQEGRWVALRTGQGWCMLSPTGWAYPSGNFLDLGLLHRTGAGAGELAAAVEDRLAREDLTDKAQRWKRLARLCTRANQPIARMMPPVELPDEIMTFASDDELVVAVDLDASQSTADKSLAYGLGLAGNRDLTVLLPLGQHTTTLRRAAFLDVGVRVWVHDGNRVAPMPVPAREEVLTALRGQAWSPARPGNVWGVLLPEEEMLAAAFGQTDPNLPPPTFELISRLADEEIEAVPLARHGSVVKAVYPIRARNPASIMDCLDRMMWVSAISDELSAGPVCHQLFADMVDGKPVLQPLHPAQIEAIDIDAVSLAGARLDDAGKPCRAPVGIRPEVFAPTTPPRPEPPRTSRSRWRQVAVHAVQTGGLPFRWPDFRQACLPQAWEAYLATKKRGGLATDIDDTKCAQLFAMNLFAPVGAAGAARVCKMLAVPVHRAEEPVFGYLDDDHGFDPIRVDVLLTGTTADGQRSAALIMVKLTEEEFSACPGYLDPANVRRDTCHTNAPFGGNPDACHLLRRRGGEQPLPYPSLITAMPGPSMERTGWWTPDGGCPIRRLGEPVRLLALAETLRSRRRYQHVAVALCAPAFEKSIQHRMAEATAMFRSAGGISLSFLPVEVILSATGHPNADELRKRYGIGNAERVAAPR</sequence>
<protein>
    <submittedName>
        <fullName evidence="2">Uncharacterized protein</fullName>
    </submittedName>
</protein>
<evidence type="ECO:0000256" key="1">
    <source>
        <dbReference type="SAM" id="MobiDB-lite"/>
    </source>
</evidence>